<dbReference type="STRING" id="224324.aq_1761"/>
<dbReference type="AlphaFoldDB" id="O67640"/>
<name>O67640_AQUAE</name>
<accession>O67640</accession>
<dbReference type="GO" id="GO:0005524">
    <property type="term" value="F:ATP binding"/>
    <property type="evidence" value="ECO:0007669"/>
    <property type="project" value="UniProtKB-KW"/>
</dbReference>
<organism evidence="4 5">
    <name type="scientific">Aquifex aeolicus (strain VF5)</name>
    <dbReference type="NCBI Taxonomy" id="224324"/>
    <lineage>
        <taxon>Bacteria</taxon>
        <taxon>Pseudomonadati</taxon>
        <taxon>Aquificota</taxon>
        <taxon>Aquificia</taxon>
        <taxon>Aquificales</taxon>
        <taxon>Aquificaceae</taxon>
        <taxon>Aquifex</taxon>
    </lineage>
</organism>
<dbReference type="GO" id="GO:0003677">
    <property type="term" value="F:DNA binding"/>
    <property type="evidence" value="ECO:0007669"/>
    <property type="project" value="UniProtKB-KW"/>
</dbReference>
<dbReference type="OrthoDB" id="9842at2"/>
<dbReference type="PIR" id="F70451">
    <property type="entry name" value="F70451"/>
</dbReference>
<dbReference type="EMBL" id="AE000657">
    <property type="protein sequence ID" value="AAC07610.1"/>
    <property type="molecule type" value="Genomic_DNA"/>
</dbReference>
<dbReference type="eggNOG" id="COG1198">
    <property type="taxonomic scope" value="Bacteria"/>
</dbReference>
<gene>
    <name evidence="4" type="ordered locus">aq_1761</name>
</gene>
<keyword evidence="1" id="KW-0547">Nucleotide-binding</keyword>
<dbReference type="GO" id="GO:0006270">
    <property type="term" value="P:DNA replication initiation"/>
    <property type="evidence" value="ECO:0000318"/>
    <property type="project" value="GO_Central"/>
</dbReference>
<dbReference type="InterPro" id="IPR027417">
    <property type="entry name" value="P-loop_NTPase"/>
</dbReference>
<dbReference type="GO" id="GO:0006302">
    <property type="term" value="P:double-strand break repair"/>
    <property type="evidence" value="ECO:0000318"/>
    <property type="project" value="GO_Central"/>
</dbReference>
<evidence type="ECO:0000313" key="5">
    <source>
        <dbReference type="Proteomes" id="UP000000798"/>
    </source>
</evidence>
<keyword evidence="2" id="KW-0067">ATP-binding</keyword>
<dbReference type="KEGG" id="aae:aq_1761"/>
<dbReference type="HOGENOM" id="CLU_405274_0_0_0"/>
<evidence type="ECO:0000256" key="2">
    <source>
        <dbReference type="ARBA" id="ARBA00022840"/>
    </source>
</evidence>
<protein>
    <recommendedName>
        <fullName evidence="6">Primosomal protein N</fullName>
    </recommendedName>
</protein>
<dbReference type="GO" id="GO:0043138">
    <property type="term" value="F:3'-5' DNA helicase activity"/>
    <property type="evidence" value="ECO:0000318"/>
    <property type="project" value="GO_Central"/>
</dbReference>
<dbReference type="PANTHER" id="PTHR30580">
    <property type="entry name" value="PRIMOSOMAL PROTEIN N"/>
    <property type="match status" value="1"/>
</dbReference>
<proteinExistence type="predicted"/>
<keyword evidence="3" id="KW-0238">DNA-binding</keyword>
<dbReference type="Proteomes" id="UP000000798">
    <property type="component" value="Chromosome"/>
</dbReference>
<evidence type="ECO:0000256" key="3">
    <source>
        <dbReference type="ARBA" id="ARBA00023125"/>
    </source>
</evidence>
<sequence>MLVKVAISSGRTYLLECEDCPKNPIGYRVLFKGKSGKGSTGIIVGLSEGKAQGRVSSLPDKLPLVNTKALEIAKDLGNYYLDIPWKILWSFIPASFDWYEENFVLLAPRNLKNLDKNSLQVVEYIKKRRKVPYETLLERFDYRLIHLLKDHGIILKKTEWVIPRVEEEVYSLNIPLEEALKRVRSKEKKELIEFINEREKVTKEELLEQGFKSSHINDLLKRGILKREILYPKALSEIPLKQAPPLVKRKKGNEYLSTSFKRALDFLINLVAQNLGGGKNTLVLFPSKEELYRVSDELRNYFGEKVVEISARIKPKELYENWFRAHESGFVFLGSFKSVFLPFSELESVVLFNEQENTKFPANGVDLRRIAYLLSQKYASELIFTSPYPRLESFLLIKKGIFKHRKEDFKANIYIHERKGEVITEETYKFINDRVEERTLFVVVKQGYSYAYCPRCESLAECPECGSLLTFSKEKGEIFCPRVKKHYGSKAFECPSCGGELQEMGFGLERAREVIKDFFSERENFSFTTNPKWFEEYENVVILNADTLLSVPNYRSRERFLNLVLKSLRVAKNSLVIQSALISEEDKSLILNKNFEELFERELKRRKEEFLPPFSRLVVVESEQEIDEFLKEKVSENFFKVYEEFREVYRYMLKFKLGRLPEELKELKGMKNVRIIFD</sequence>
<dbReference type="PANTHER" id="PTHR30580:SF0">
    <property type="entry name" value="PRIMOSOMAL PROTEIN N"/>
    <property type="match status" value="1"/>
</dbReference>
<evidence type="ECO:0000313" key="4">
    <source>
        <dbReference type="EMBL" id="AAC07610.1"/>
    </source>
</evidence>
<evidence type="ECO:0008006" key="6">
    <source>
        <dbReference type="Google" id="ProtNLM"/>
    </source>
</evidence>
<reference evidence="4 5" key="1">
    <citation type="journal article" date="1998" name="Nature">
        <title>The complete genome of the hyperthermophilic bacterium Aquifex aeolicus.</title>
        <authorList>
            <person name="Deckert G."/>
            <person name="Warren P.V."/>
            <person name="Gaasterland T."/>
            <person name="Young W.G."/>
            <person name="Lenox A.L."/>
            <person name="Graham D.E."/>
            <person name="Overbeek R."/>
            <person name="Snead M.A."/>
            <person name="Keller M."/>
            <person name="Aujay M."/>
            <person name="Huber R."/>
            <person name="Feldman R.A."/>
            <person name="Short J.M."/>
            <person name="Olson G.J."/>
            <person name="Swanson R.V."/>
        </authorList>
    </citation>
    <scope>NUCLEOTIDE SEQUENCE [LARGE SCALE GENOMIC DNA]</scope>
    <source>
        <strain evidence="4 5">VF5</strain>
    </source>
</reference>
<dbReference type="InParanoid" id="O67640"/>
<evidence type="ECO:0000256" key="1">
    <source>
        <dbReference type="ARBA" id="ARBA00022741"/>
    </source>
</evidence>
<dbReference type="RefSeq" id="WP_010881143.1">
    <property type="nucleotide sequence ID" value="NC_000918.1"/>
</dbReference>
<dbReference type="GO" id="GO:0006310">
    <property type="term" value="P:DNA recombination"/>
    <property type="evidence" value="ECO:0000318"/>
    <property type="project" value="GO_Central"/>
</dbReference>
<keyword evidence="5" id="KW-1185">Reference proteome</keyword>
<dbReference type="Gene3D" id="3.40.50.300">
    <property type="entry name" value="P-loop containing nucleotide triphosphate hydrolases"/>
    <property type="match status" value="1"/>
</dbReference>
<dbReference type="EnsemblBacteria" id="AAC07610">
    <property type="protein sequence ID" value="AAC07610"/>
    <property type="gene ID" value="aq_1761"/>
</dbReference>